<evidence type="ECO:0000256" key="1">
    <source>
        <dbReference type="ARBA" id="ARBA00018517"/>
    </source>
</evidence>
<name>A0ABM1K6R0_GEKJA</name>
<evidence type="ECO:0000256" key="2">
    <source>
        <dbReference type="ARBA" id="ARBA00025783"/>
    </source>
</evidence>
<evidence type="ECO:0000313" key="10">
    <source>
        <dbReference type="RefSeq" id="XP_015269397.1"/>
    </source>
</evidence>
<dbReference type="RefSeq" id="XP_015269397.1">
    <property type="nucleotide sequence ID" value="XM_015413911.1"/>
</dbReference>
<dbReference type="GeneID" id="107112724"/>
<gene>
    <name evidence="10" type="primary">TGS1</name>
</gene>
<feature type="compositionally biased region" description="Basic residues" evidence="8">
    <location>
        <begin position="642"/>
        <end position="656"/>
    </location>
</feature>
<feature type="compositionally biased region" description="Polar residues" evidence="8">
    <location>
        <begin position="350"/>
        <end position="375"/>
    </location>
</feature>
<sequence>MLRELPRSLMVAELLFVSQGNGEESSSAESILCLCSRVFVEDRKLYKQGLKGFYVNDESDSTGEDLVTEEEEEKFNSIVSADLSNDRAFGLEENELDTETKLMKSMGLPVQFGSVTSPKAFVEFRNVEKRCKIVKGKKNKKKNTLQKEILEMTQEILVEGHRDDDHSLFEDESLITKESKNEEECENGAVVLEELNENEKWGDYWHKYGEELLWQSWQEKYKDGDSDLLAVSEPWSNPEVKEKWEQHYSELYWYYWEQFHYWASQGWTVDAVRNNSTIKSTSTLETRQPEEKIPDIGADGDCGEILGSEFHSHLSSGGSSKENLILPDELCNEILTAVGKINLGCEEAKQSTSANMVDVTGNQGQSSRSDSGQAETSEKGTKEKVSSEKGCQPVSRWSSRADAPSGGVSPNNSDDGEQPPERKPVKLKRSHELDAEEHGQADPESICGLLGLKHGMGQKYTGIPGFSERRVTHFNKNMKFKSEFLDMRRIVKTKNKHIIFTEESDTLFCKKSKTLSKVEKFLKQVNEPVEVKSQDSSLPDVLHNTSTSSDLEEQESDGGSQKTSDFQNCGLLPSSSASCNAECLSLEEKVKEKVVISTGDCNLQESGPGEQEGEDCPSGRQLVPLDIPDYLQVETEGEKGSSKKKKNKKKKQKKIRPPQSLPPEIASDPELAKYWAQRYRLFSRFDEGIQLDREGWFSVTPEKIAEHIAERVKQSFDSDIIIDAFCGVGGNAIQFALAAKRVIAVDIDPVKIALAHNNAEVYGVADQIEFICGDFMQLASGLKADVVFLSPPWGGPEYATAEIFDVQTMISPNGYEIFKLSQKITNNIVYFLPRNADIDQIASLAGPGGKVEIEQNFLNNRLKTVTAYFGDLIRQDVL</sequence>
<evidence type="ECO:0000256" key="6">
    <source>
        <dbReference type="ARBA" id="ARBA00049075"/>
    </source>
</evidence>
<evidence type="ECO:0000313" key="9">
    <source>
        <dbReference type="Proteomes" id="UP000694871"/>
    </source>
</evidence>
<feature type="region of interest" description="Disordered" evidence="8">
    <location>
        <begin position="601"/>
        <end position="621"/>
    </location>
</feature>
<dbReference type="SUPFAM" id="SSF53335">
    <property type="entry name" value="S-adenosyl-L-methionine-dependent methyltransferases"/>
    <property type="match status" value="1"/>
</dbReference>
<feature type="compositionally biased region" description="Basic and acidic residues" evidence="8">
    <location>
        <begin position="376"/>
        <end position="387"/>
    </location>
</feature>
<dbReference type="InterPro" id="IPR019012">
    <property type="entry name" value="RNA_cap_Gua-N2-MeTrfase"/>
</dbReference>
<dbReference type="InterPro" id="IPR029063">
    <property type="entry name" value="SAM-dependent_MTases_sf"/>
</dbReference>
<feature type="region of interest" description="Disordered" evidence="8">
    <location>
        <begin position="633"/>
        <end position="666"/>
    </location>
</feature>
<protein>
    <recommendedName>
        <fullName evidence="1">Trimethylguanosine synthase</fullName>
    </recommendedName>
    <alternativeName>
        <fullName evidence="7">Cap-specific guanine-N(2) methyltransferase</fullName>
    </alternativeName>
</protein>
<evidence type="ECO:0000256" key="5">
    <source>
        <dbReference type="ARBA" id="ARBA00048763"/>
    </source>
</evidence>
<comment type="catalytic activity">
    <reaction evidence="4">
        <text>a 5'-end (N(7)-methyl 5'-triphosphoguanosine)-ribonucleoside in snoRNA + S-adenosyl-L-methionine = a 5'-end (N(2),N(7)-dimethyl 5'-triphosphoguanosine)-ribonucleoside in snoRNA + S-adenosyl-L-homocysteine + H(+)</text>
        <dbReference type="Rhea" id="RHEA:78475"/>
        <dbReference type="Rhea" id="RHEA-COMP:19086"/>
        <dbReference type="Rhea" id="RHEA-COMP:19088"/>
        <dbReference type="ChEBI" id="CHEBI:15378"/>
        <dbReference type="ChEBI" id="CHEBI:57856"/>
        <dbReference type="ChEBI" id="CHEBI:59789"/>
        <dbReference type="ChEBI" id="CHEBI:156461"/>
        <dbReference type="ChEBI" id="CHEBI:172880"/>
    </reaction>
    <physiologicalReaction direction="left-to-right" evidence="4">
        <dbReference type="Rhea" id="RHEA:78476"/>
    </physiologicalReaction>
</comment>
<feature type="region of interest" description="Disordered" evidence="8">
    <location>
        <begin position="532"/>
        <end position="567"/>
    </location>
</feature>
<feature type="region of interest" description="Disordered" evidence="8">
    <location>
        <begin position="350"/>
        <end position="442"/>
    </location>
</feature>
<dbReference type="Pfam" id="PF09445">
    <property type="entry name" value="Methyltransf_15"/>
    <property type="match status" value="1"/>
</dbReference>
<evidence type="ECO:0000256" key="4">
    <source>
        <dbReference type="ARBA" id="ARBA00048740"/>
    </source>
</evidence>
<comment type="similarity">
    <text evidence="2">Belongs to the methyltransferase superfamily. Trimethylguanosine synthase family.</text>
</comment>
<accession>A0ABM1K6R0</accession>
<evidence type="ECO:0000256" key="3">
    <source>
        <dbReference type="ARBA" id="ARBA00047418"/>
    </source>
</evidence>
<reference evidence="10" key="1">
    <citation type="submission" date="2025-08" db="UniProtKB">
        <authorList>
            <consortium name="RefSeq"/>
        </authorList>
    </citation>
    <scope>IDENTIFICATION</scope>
</reference>
<dbReference type="CDD" id="cd02440">
    <property type="entry name" value="AdoMet_MTases"/>
    <property type="match status" value="1"/>
</dbReference>
<proteinExistence type="inferred from homology"/>
<dbReference type="PANTHER" id="PTHR14741">
    <property type="entry name" value="S-ADENOSYLMETHIONINE-DEPENDENT METHYLTRANSFERASE RELATED"/>
    <property type="match status" value="1"/>
</dbReference>
<feature type="compositionally biased region" description="Polar residues" evidence="8">
    <location>
        <begin position="557"/>
        <end position="567"/>
    </location>
</feature>
<comment type="catalytic activity">
    <reaction evidence="3">
        <text>a 5'-end (N(2),N(7)-dimethyl 5'-triphosphoguanosine)-ribonucleoside in snoRNA + S-adenosyl-L-methionine = a 5'-end (N(2),N(2),N(7)-trimethyl 5'-triphosphoguanosine)-ribonucleoside in snoRNA + S-adenosyl-L-homocysteine + H(+)</text>
        <dbReference type="Rhea" id="RHEA:78507"/>
        <dbReference type="Rhea" id="RHEA-COMP:19088"/>
        <dbReference type="Rhea" id="RHEA-COMP:19090"/>
        <dbReference type="ChEBI" id="CHEBI:15378"/>
        <dbReference type="ChEBI" id="CHEBI:57856"/>
        <dbReference type="ChEBI" id="CHEBI:59789"/>
        <dbReference type="ChEBI" id="CHEBI:167623"/>
        <dbReference type="ChEBI" id="CHEBI:172880"/>
    </reaction>
    <physiologicalReaction direction="left-to-right" evidence="3">
        <dbReference type="Rhea" id="RHEA:78508"/>
    </physiologicalReaction>
</comment>
<organism evidence="9 10">
    <name type="scientific">Gekko japonicus</name>
    <name type="common">Schlegel's Japanese gecko</name>
    <dbReference type="NCBI Taxonomy" id="146911"/>
    <lineage>
        <taxon>Eukaryota</taxon>
        <taxon>Metazoa</taxon>
        <taxon>Chordata</taxon>
        <taxon>Craniata</taxon>
        <taxon>Vertebrata</taxon>
        <taxon>Euteleostomi</taxon>
        <taxon>Lepidosauria</taxon>
        <taxon>Squamata</taxon>
        <taxon>Bifurcata</taxon>
        <taxon>Gekkota</taxon>
        <taxon>Gekkonidae</taxon>
        <taxon>Gekkoninae</taxon>
        <taxon>Gekko</taxon>
    </lineage>
</organism>
<keyword evidence="9" id="KW-1185">Reference proteome</keyword>
<dbReference type="Proteomes" id="UP000694871">
    <property type="component" value="Unplaced"/>
</dbReference>
<feature type="compositionally biased region" description="Basic and acidic residues" evidence="8">
    <location>
        <begin position="419"/>
        <end position="441"/>
    </location>
</feature>
<comment type="catalytic activity">
    <reaction evidence="6">
        <text>a 5'-end (N(7)-methyl 5'-triphosphoguanosine)-ribonucleoside in snRNA + S-adenosyl-L-methionine = a 5'-end (N(2),N(7)-dimethyl 5'-triphosphoguanosine)-ribonucleoside in snRNA + S-adenosyl-L-homocysteine + H(+)</text>
        <dbReference type="Rhea" id="RHEA:78471"/>
        <dbReference type="Rhea" id="RHEA-COMP:19085"/>
        <dbReference type="Rhea" id="RHEA-COMP:19087"/>
        <dbReference type="ChEBI" id="CHEBI:15378"/>
        <dbReference type="ChEBI" id="CHEBI:57856"/>
        <dbReference type="ChEBI" id="CHEBI:59789"/>
        <dbReference type="ChEBI" id="CHEBI:156461"/>
        <dbReference type="ChEBI" id="CHEBI:172880"/>
    </reaction>
    <physiologicalReaction direction="left-to-right" evidence="6">
        <dbReference type="Rhea" id="RHEA:78472"/>
    </physiologicalReaction>
</comment>
<comment type="catalytic activity">
    <reaction evidence="5">
        <text>a 5'-end (N(2),N(7)-dimethyl 5'-triphosphoguanosine)-ribonucleoside in snRNA + S-adenosyl-L-methionine = a 5'-end (N(2),N(2),N(7)-trimethyl 5'-triphosphoguanosine)-ribonucleoside in snRNA + S-adenosyl-L-homocysteine + H(+)</text>
        <dbReference type="Rhea" id="RHEA:78479"/>
        <dbReference type="Rhea" id="RHEA-COMP:19087"/>
        <dbReference type="Rhea" id="RHEA-COMP:19089"/>
        <dbReference type="ChEBI" id="CHEBI:15378"/>
        <dbReference type="ChEBI" id="CHEBI:57856"/>
        <dbReference type="ChEBI" id="CHEBI:59789"/>
        <dbReference type="ChEBI" id="CHEBI:167623"/>
        <dbReference type="ChEBI" id="CHEBI:172880"/>
    </reaction>
    <physiologicalReaction direction="left-to-right" evidence="5">
        <dbReference type="Rhea" id="RHEA:78480"/>
    </physiologicalReaction>
</comment>
<evidence type="ECO:0000256" key="8">
    <source>
        <dbReference type="SAM" id="MobiDB-lite"/>
    </source>
</evidence>
<dbReference type="PANTHER" id="PTHR14741:SF32">
    <property type="entry name" value="TRIMETHYLGUANOSINE SYNTHASE"/>
    <property type="match status" value="1"/>
</dbReference>
<evidence type="ECO:0000256" key="7">
    <source>
        <dbReference type="ARBA" id="ARBA00049790"/>
    </source>
</evidence>
<dbReference type="Gene3D" id="3.40.50.150">
    <property type="entry name" value="Vaccinia Virus protein VP39"/>
    <property type="match status" value="1"/>
</dbReference>